<sequence>MKYFTCKVHLYNMNSVVGGQWINCGGVIFMC</sequence>
<accession>A0A0E9PRI0</accession>
<proteinExistence type="predicted"/>
<dbReference type="EMBL" id="GBXM01101882">
    <property type="protein sequence ID" value="JAH06695.1"/>
    <property type="molecule type" value="Transcribed_RNA"/>
</dbReference>
<evidence type="ECO:0000313" key="1">
    <source>
        <dbReference type="EMBL" id="JAH06695.1"/>
    </source>
</evidence>
<reference evidence="1" key="1">
    <citation type="submission" date="2014-11" db="EMBL/GenBank/DDBJ databases">
        <authorList>
            <person name="Amaro Gonzalez C."/>
        </authorList>
    </citation>
    <scope>NUCLEOTIDE SEQUENCE</scope>
</reference>
<dbReference type="AlphaFoldDB" id="A0A0E9PRI0"/>
<organism evidence="1">
    <name type="scientific">Anguilla anguilla</name>
    <name type="common">European freshwater eel</name>
    <name type="synonym">Muraena anguilla</name>
    <dbReference type="NCBI Taxonomy" id="7936"/>
    <lineage>
        <taxon>Eukaryota</taxon>
        <taxon>Metazoa</taxon>
        <taxon>Chordata</taxon>
        <taxon>Craniata</taxon>
        <taxon>Vertebrata</taxon>
        <taxon>Euteleostomi</taxon>
        <taxon>Actinopterygii</taxon>
        <taxon>Neopterygii</taxon>
        <taxon>Teleostei</taxon>
        <taxon>Anguilliformes</taxon>
        <taxon>Anguillidae</taxon>
        <taxon>Anguilla</taxon>
    </lineage>
</organism>
<protein>
    <submittedName>
        <fullName evidence="1">Uncharacterized protein</fullName>
    </submittedName>
</protein>
<name>A0A0E9PRI0_ANGAN</name>
<reference evidence="1" key="2">
    <citation type="journal article" date="2015" name="Fish Shellfish Immunol.">
        <title>Early steps in the European eel (Anguilla anguilla)-Vibrio vulnificus interaction in the gills: Role of the RtxA13 toxin.</title>
        <authorList>
            <person name="Callol A."/>
            <person name="Pajuelo D."/>
            <person name="Ebbesson L."/>
            <person name="Teles M."/>
            <person name="MacKenzie S."/>
            <person name="Amaro C."/>
        </authorList>
    </citation>
    <scope>NUCLEOTIDE SEQUENCE</scope>
</reference>